<dbReference type="AlphaFoldDB" id="A0A392S309"/>
<reference evidence="2 3" key="1">
    <citation type="journal article" date="2018" name="Front. Plant Sci.">
        <title>Red Clover (Trifolium pratense) and Zigzag Clover (T. medium) - A Picture of Genomic Similarities and Differences.</title>
        <authorList>
            <person name="Dluhosova J."/>
            <person name="Istvanek J."/>
            <person name="Nedelnik J."/>
            <person name="Repkova J."/>
        </authorList>
    </citation>
    <scope>NUCLEOTIDE SEQUENCE [LARGE SCALE GENOMIC DNA]</scope>
    <source>
        <strain evidence="3">cv. 10/8</strain>
        <tissue evidence="2">Leaf</tissue>
    </source>
</reference>
<keyword evidence="3" id="KW-1185">Reference proteome</keyword>
<evidence type="ECO:0000256" key="1">
    <source>
        <dbReference type="SAM" id="Phobius"/>
    </source>
</evidence>
<comment type="caution">
    <text evidence="2">The sequence shown here is derived from an EMBL/GenBank/DDBJ whole genome shotgun (WGS) entry which is preliminary data.</text>
</comment>
<keyword evidence="1" id="KW-1133">Transmembrane helix</keyword>
<evidence type="ECO:0000313" key="3">
    <source>
        <dbReference type="Proteomes" id="UP000265520"/>
    </source>
</evidence>
<feature type="transmembrane region" description="Helical" evidence="1">
    <location>
        <begin position="12"/>
        <end position="34"/>
    </location>
</feature>
<protein>
    <submittedName>
        <fullName evidence="2">Uncharacterized protein</fullName>
    </submittedName>
</protein>
<name>A0A392S309_9FABA</name>
<evidence type="ECO:0000313" key="2">
    <source>
        <dbReference type="EMBL" id="MCI42400.1"/>
    </source>
</evidence>
<keyword evidence="1" id="KW-0472">Membrane</keyword>
<proteinExistence type="predicted"/>
<keyword evidence="1" id="KW-0812">Transmembrane</keyword>
<dbReference type="Proteomes" id="UP000265520">
    <property type="component" value="Unassembled WGS sequence"/>
</dbReference>
<feature type="non-terminal residue" evidence="2">
    <location>
        <position position="36"/>
    </location>
</feature>
<sequence>MARLARSLSLSLAMASFNPLAFLFCLVVTSLALAKR</sequence>
<dbReference type="EMBL" id="LXQA010303965">
    <property type="protein sequence ID" value="MCI42400.1"/>
    <property type="molecule type" value="Genomic_DNA"/>
</dbReference>
<organism evidence="2 3">
    <name type="scientific">Trifolium medium</name>
    <dbReference type="NCBI Taxonomy" id="97028"/>
    <lineage>
        <taxon>Eukaryota</taxon>
        <taxon>Viridiplantae</taxon>
        <taxon>Streptophyta</taxon>
        <taxon>Embryophyta</taxon>
        <taxon>Tracheophyta</taxon>
        <taxon>Spermatophyta</taxon>
        <taxon>Magnoliopsida</taxon>
        <taxon>eudicotyledons</taxon>
        <taxon>Gunneridae</taxon>
        <taxon>Pentapetalae</taxon>
        <taxon>rosids</taxon>
        <taxon>fabids</taxon>
        <taxon>Fabales</taxon>
        <taxon>Fabaceae</taxon>
        <taxon>Papilionoideae</taxon>
        <taxon>50 kb inversion clade</taxon>
        <taxon>NPAAA clade</taxon>
        <taxon>Hologalegina</taxon>
        <taxon>IRL clade</taxon>
        <taxon>Trifolieae</taxon>
        <taxon>Trifolium</taxon>
    </lineage>
</organism>
<accession>A0A392S309</accession>